<dbReference type="PANTHER" id="PTHR31672">
    <property type="entry name" value="BNACNNG10540D PROTEIN"/>
    <property type="match status" value="1"/>
</dbReference>
<dbReference type="InterPro" id="IPR036047">
    <property type="entry name" value="F-box-like_dom_sf"/>
</dbReference>
<dbReference type="Pfam" id="PF00646">
    <property type="entry name" value="F-box"/>
    <property type="match status" value="1"/>
</dbReference>
<gene>
    <name evidence="2" type="ORF">URODEC1_LOCUS28008</name>
</gene>
<dbReference type="Gene3D" id="1.20.1280.50">
    <property type="match status" value="1"/>
</dbReference>
<evidence type="ECO:0000313" key="2">
    <source>
        <dbReference type="EMBL" id="CAL4933212.1"/>
    </source>
</evidence>
<feature type="domain" description="F-box" evidence="1">
    <location>
        <begin position="8"/>
        <end position="53"/>
    </location>
</feature>
<dbReference type="AlphaFoldDB" id="A0ABC8XXW4"/>
<dbReference type="SMART" id="SM00256">
    <property type="entry name" value="FBOX"/>
    <property type="match status" value="1"/>
</dbReference>
<name>A0ABC8XXW4_9POAL</name>
<accession>A0ABC8XXW4</accession>
<dbReference type="SUPFAM" id="SSF81383">
    <property type="entry name" value="F-box domain"/>
    <property type="match status" value="1"/>
</dbReference>
<dbReference type="Proteomes" id="UP001497457">
    <property type="component" value="Chromosome 15b"/>
</dbReference>
<dbReference type="EMBL" id="OZ075125">
    <property type="protein sequence ID" value="CAL4933212.1"/>
    <property type="molecule type" value="Genomic_DNA"/>
</dbReference>
<dbReference type="PROSITE" id="PS50181">
    <property type="entry name" value="FBOX"/>
    <property type="match status" value="1"/>
</dbReference>
<proteinExistence type="predicted"/>
<dbReference type="InterPro" id="IPR001810">
    <property type="entry name" value="F-box_dom"/>
</dbReference>
<organism evidence="2 3">
    <name type="scientific">Urochloa decumbens</name>
    <dbReference type="NCBI Taxonomy" id="240449"/>
    <lineage>
        <taxon>Eukaryota</taxon>
        <taxon>Viridiplantae</taxon>
        <taxon>Streptophyta</taxon>
        <taxon>Embryophyta</taxon>
        <taxon>Tracheophyta</taxon>
        <taxon>Spermatophyta</taxon>
        <taxon>Magnoliopsida</taxon>
        <taxon>Liliopsida</taxon>
        <taxon>Poales</taxon>
        <taxon>Poaceae</taxon>
        <taxon>PACMAD clade</taxon>
        <taxon>Panicoideae</taxon>
        <taxon>Panicodae</taxon>
        <taxon>Paniceae</taxon>
        <taxon>Melinidinae</taxon>
        <taxon>Urochloa</taxon>
    </lineage>
</organism>
<evidence type="ECO:0000259" key="1">
    <source>
        <dbReference type="PROSITE" id="PS50181"/>
    </source>
</evidence>
<dbReference type="InterPro" id="IPR050796">
    <property type="entry name" value="SCF_F-box_component"/>
</dbReference>
<reference evidence="3" key="1">
    <citation type="submission" date="2024-06" db="EMBL/GenBank/DDBJ databases">
        <authorList>
            <person name="Ryan C."/>
        </authorList>
    </citation>
    <scope>NUCLEOTIDE SEQUENCE [LARGE SCALE GENOMIC DNA]</scope>
</reference>
<sequence length="313" mass="35562">MERPQESESRSRGIPIEILQDILVRLPAKDVVRSSCVSKLWRCIAGDPSFRKLHGAHHAAALSESEALLVLVKREPGRPDEVCVSNLSPGNVMCRVAIPSKYMLMNVCNGFLCLALHGNDQAPAVVCNPITGETLELPKAPPLVADSFDLNGQMCLAVNVSDDARRELRFWVMEPPGEIEDKDDDKMYWDLRYCFDMSDRPFYVFRPRCVWLHNDEMLYYRHGEMLYKHDTRRHSSSSNGGPLLFDRQLELPAEAASYPWNVCGGYRPSLLSPLTFALPPPQVRKRKEPPFEHTLLRAITESKRPIKEPRVGH</sequence>
<reference evidence="2 3" key="2">
    <citation type="submission" date="2024-10" db="EMBL/GenBank/DDBJ databases">
        <authorList>
            <person name="Ryan C."/>
        </authorList>
    </citation>
    <scope>NUCLEOTIDE SEQUENCE [LARGE SCALE GENOMIC DNA]</scope>
</reference>
<evidence type="ECO:0000313" key="3">
    <source>
        <dbReference type="Proteomes" id="UP001497457"/>
    </source>
</evidence>
<keyword evidence="3" id="KW-1185">Reference proteome</keyword>
<dbReference type="PANTHER" id="PTHR31672:SF2">
    <property type="entry name" value="F-BOX DOMAIN-CONTAINING PROTEIN"/>
    <property type="match status" value="1"/>
</dbReference>
<protein>
    <recommendedName>
        <fullName evidence="1">F-box domain-containing protein</fullName>
    </recommendedName>
</protein>